<feature type="region of interest" description="Disordered" evidence="1">
    <location>
        <begin position="1"/>
        <end position="40"/>
    </location>
</feature>
<dbReference type="EMBL" id="JASCZI010091354">
    <property type="protein sequence ID" value="MED6150050.1"/>
    <property type="molecule type" value="Genomic_DNA"/>
</dbReference>
<comment type="caution">
    <text evidence="2">The sequence shown here is derived from an EMBL/GenBank/DDBJ whole genome shotgun (WGS) entry which is preliminary data.</text>
</comment>
<reference evidence="2 3" key="1">
    <citation type="journal article" date="2023" name="Plants (Basel)">
        <title>Bridging the Gap: Combining Genomics and Transcriptomics Approaches to Understand Stylosanthes scabra, an Orphan Legume from the Brazilian Caatinga.</title>
        <authorList>
            <person name="Ferreira-Neto J.R.C."/>
            <person name="da Silva M.D."/>
            <person name="Binneck E."/>
            <person name="de Melo N.F."/>
            <person name="da Silva R.H."/>
            <person name="de Melo A.L.T.M."/>
            <person name="Pandolfi V."/>
            <person name="Bustamante F.O."/>
            <person name="Brasileiro-Vidal A.C."/>
            <person name="Benko-Iseppon A.M."/>
        </authorList>
    </citation>
    <scope>NUCLEOTIDE SEQUENCE [LARGE SCALE GENOMIC DNA]</scope>
    <source>
        <tissue evidence="2">Leaves</tissue>
    </source>
</reference>
<feature type="compositionally biased region" description="Low complexity" evidence="1">
    <location>
        <begin position="7"/>
        <end position="20"/>
    </location>
</feature>
<accession>A0ABU6TPH0</accession>
<feature type="compositionally biased region" description="Polar residues" evidence="1">
    <location>
        <begin position="21"/>
        <end position="39"/>
    </location>
</feature>
<proteinExistence type="predicted"/>
<sequence length="209" mass="22913">MAEDRASNSSTSTDNSAATDKTQPSPSRVVSMPLTSPVSTPLKGNAVVAPPSHPATRFTASCQWMVPHPSQAATTLLQLVSTGNNRTVFLEMSRQMPTSSSPVNNTVESLAVFRQQIEESHHDLVNLLTQQMATVLIPMIENNNDRIDQMAQQVNELAENFNPQPPRQQMYNHRNPPVILARGDPGNRGQVANVAQAYGTILPKLWSKY</sequence>
<evidence type="ECO:0000313" key="2">
    <source>
        <dbReference type="EMBL" id="MED6150050.1"/>
    </source>
</evidence>
<dbReference type="Proteomes" id="UP001341840">
    <property type="component" value="Unassembled WGS sequence"/>
</dbReference>
<name>A0ABU6TPH0_9FABA</name>
<organism evidence="2 3">
    <name type="scientific">Stylosanthes scabra</name>
    <dbReference type="NCBI Taxonomy" id="79078"/>
    <lineage>
        <taxon>Eukaryota</taxon>
        <taxon>Viridiplantae</taxon>
        <taxon>Streptophyta</taxon>
        <taxon>Embryophyta</taxon>
        <taxon>Tracheophyta</taxon>
        <taxon>Spermatophyta</taxon>
        <taxon>Magnoliopsida</taxon>
        <taxon>eudicotyledons</taxon>
        <taxon>Gunneridae</taxon>
        <taxon>Pentapetalae</taxon>
        <taxon>rosids</taxon>
        <taxon>fabids</taxon>
        <taxon>Fabales</taxon>
        <taxon>Fabaceae</taxon>
        <taxon>Papilionoideae</taxon>
        <taxon>50 kb inversion clade</taxon>
        <taxon>dalbergioids sensu lato</taxon>
        <taxon>Dalbergieae</taxon>
        <taxon>Pterocarpus clade</taxon>
        <taxon>Stylosanthes</taxon>
    </lineage>
</organism>
<gene>
    <name evidence="2" type="ORF">PIB30_068425</name>
</gene>
<evidence type="ECO:0000313" key="3">
    <source>
        <dbReference type="Proteomes" id="UP001341840"/>
    </source>
</evidence>
<evidence type="ECO:0000256" key="1">
    <source>
        <dbReference type="SAM" id="MobiDB-lite"/>
    </source>
</evidence>
<keyword evidence="3" id="KW-1185">Reference proteome</keyword>
<protein>
    <submittedName>
        <fullName evidence="2">Uncharacterized protein</fullName>
    </submittedName>
</protein>